<dbReference type="AlphaFoldDB" id="A0A443J058"/>
<dbReference type="EMBL" id="SAUW01000004">
    <property type="protein sequence ID" value="RWR13809.1"/>
    <property type="molecule type" value="Genomic_DNA"/>
</dbReference>
<dbReference type="RefSeq" id="WP_128269092.1">
    <property type="nucleotide sequence ID" value="NZ_SAUW01000004.1"/>
</dbReference>
<reference evidence="1 2" key="1">
    <citation type="submission" date="2019-01" db="EMBL/GenBank/DDBJ databases">
        <title>Sinorhodobacter populi sp. nov. isolated from the symptomatic bark tissue of Populus euramericana canker.</title>
        <authorList>
            <person name="Xu G."/>
        </authorList>
    </citation>
    <scope>NUCLEOTIDE SEQUENCE [LARGE SCALE GENOMIC DNA]</scope>
    <source>
        <strain evidence="1 2">2D-5</strain>
    </source>
</reference>
<accession>A0A443J058</accession>
<organism evidence="1 2">
    <name type="scientific">Paenirhodobacter populi</name>
    <dbReference type="NCBI Taxonomy" id="2306993"/>
    <lineage>
        <taxon>Bacteria</taxon>
        <taxon>Pseudomonadati</taxon>
        <taxon>Pseudomonadota</taxon>
        <taxon>Alphaproteobacteria</taxon>
        <taxon>Rhodobacterales</taxon>
        <taxon>Rhodobacter group</taxon>
        <taxon>Paenirhodobacter</taxon>
    </lineage>
</organism>
<reference evidence="1 2" key="2">
    <citation type="submission" date="2019-01" db="EMBL/GenBank/DDBJ databases">
        <authorList>
            <person name="Li Y."/>
        </authorList>
    </citation>
    <scope>NUCLEOTIDE SEQUENCE [LARGE SCALE GENOMIC DNA]</scope>
    <source>
        <strain evidence="1 2">2D-5</strain>
    </source>
</reference>
<evidence type="ECO:0000313" key="1">
    <source>
        <dbReference type="EMBL" id="RWR13809.1"/>
    </source>
</evidence>
<sequence>MNEQDHKLTIEVEAQKLAGGWGISAHARTERGPVTHTSGLLAGTDAAQVLRDHPETVQALVGALVADALTPVTEAEISYPD</sequence>
<gene>
    <name evidence="1" type="ORF">D2T33_05270</name>
</gene>
<keyword evidence="2" id="KW-1185">Reference proteome</keyword>
<comment type="caution">
    <text evidence="1">The sequence shown here is derived from an EMBL/GenBank/DDBJ whole genome shotgun (WGS) entry which is preliminary data.</text>
</comment>
<proteinExistence type="predicted"/>
<protein>
    <submittedName>
        <fullName evidence="1">Uncharacterized protein</fullName>
    </submittedName>
</protein>
<name>A0A443J058_9RHOB</name>
<dbReference type="Proteomes" id="UP000285710">
    <property type="component" value="Unassembled WGS sequence"/>
</dbReference>
<evidence type="ECO:0000313" key="2">
    <source>
        <dbReference type="Proteomes" id="UP000285710"/>
    </source>
</evidence>